<proteinExistence type="predicted"/>
<reference evidence="2" key="1">
    <citation type="submission" date="2021-02" db="EMBL/GenBank/DDBJ databases">
        <authorList>
            <person name="Dougan E. K."/>
            <person name="Rhodes N."/>
            <person name="Thang M."/>
            <person name="Chan C."/>
        </authorList>
    </citation>
    <scope>NUCLEOTIDE SEQUENCE</scope>
</reference>
<protein>
    <submittedName>
        <fullName evidence="2">Uncharacterized protein</fullName>
    </submittedName>
</protein>
<evidence type="ECO:0000313" key="2">
    <source>
        <dbReference type="EMBL" id="CAE7462907.1"/>
    </source>
</evidence>
<accession>A0A812S472</accession>
<feature type="region of interest" description="Disordered" evidence="1">
    <location>
        <begin position="1"/>
        <end position="31"/>
    </location>
</feature>
<dbReference type="Proteomes" id="UP000604046">
    <property type="component" value="Unassembled WGS sequence"/>
</dbReference>
<keyword evidence="3" id="KW-1185">Reference proteome</keyword>
<comment type="caution">
    <text evidence="2">The sequence shown here is derived from an EMBL/GenBank/DDBJ whole genome shotgun (WGS) entry which is preliminary data.</text>
</comment>
<gene>
    <name evidence="2" type="ORF">SNAT2548_LOCUS25783</name>
</gene>
<evidence type="ECO:0000256" key="1">
    <source>
        <dbReference type="SAM" id="MobiDB-lite"/>
    </source>
</evidence>
<organism evidence="2 3">
    <name type="scientific">Symbiodinium natans</name>
    <dbReference type="NCBI Taxonomy" id="878477"/>
    <lineage>
        <taxon>Eukaryota</taxon>
        <taxon>Sar</taxon>
        <taxon>Alveolata</taxon>
        <taxon>Dinophyceae</taxon>
        <taxon>Suessiales</taxon>
        <taxon>Symbiodiniaceae</taxon>
        <taxon>Symbiodinium</taxon>
    </lineage>
</organism>
<dbReference type="AlphaFoldDB" id="A0A812S472"/>
<sequence length="138" mass="14973">MSTDAVRRSGPTNGSLEVRRPSQVDGDKPESLLRERQISIRPFIIASGTRKLKSDGTGQCVFCKSGTIHSSDKKVFCQFTTSFELEAQAITIRGEATSPNVEVVTPRLLQAKLLSGYAVTKHSAGTFSANYSPLILAR</sequence>
<feature type="compositionally biased region" description="Basic and acidic residues" evidence="1">
    <location>
        <begin position="17"/>
        <end position="31"/>
    </location>
</feature>
<evidence type="ECO:0000313" key="3">
    <source>
        <dbReference type="Proteomes" id="UP000604046"/>
    </source>
</evidence>
<dbReference type="EMBL" id="CAJNDS010002409">
    <property type="protein sequence ID" value="CAE7462907.1"/>
    <property type="molecule type" value="Genomic_DNA"/>
</dbReference>
<name>A0A812S472_9DINO</name>